<evidence type="ECO:0000256" key="3">
    <source>
        <dbReference type="ARBA" id="ARBA00022729"/>
    </source>
</evidence>
<reference evidence="6" key="1">
    <citation type="journal article" date="2019" name="Int. J. Syst. Evol. Microbiol.">
        <title>The Global Catalogue of Microorganisms (GCM) 10K type strain sequencing project: providing services to taxonomists for standard genome sequencing and annotation.</title>
        <authorList>
            <consortium name="The Broad Institute Genomics Platform"/>
            <consortium name="The Broad Institute Genome Sequencing Center for Infectious Disease"/>
            <person name="Wu L."/>
            <person name="Ma J."/>
        </authorList>
    </citation>
    <scope>NUCLEOTIDE SEQUENCE [LARGE SCALE GENOMIC DNA]</scope>
    <source>
        <strain evidence="6">IBRC-M 10987</strain>
    </source>
</reference>
<name>A0ABV8K6F1_9BACL</name>
<evidence type="ECO:0000259" key="4">
    <source>
        <dbReference type="Pfam" id="PF13407"/>
    </source>
</evidence>
<dbReference type="SUPFAM" id="SSF53822">
    <property type="entry name" value="Periplasmic binding protein-like I"/>
    <property type="match status" value="1"/>
</dbReference>
<feature type="domain" description="Periplasmic binding protein" evidence="4">
    <location>
        <begin position="51"/>
        <end position="298"/>
    </location>
</feature>
<protein>
    <submittedName>
        <fullName evidence="5">Substrate-binding domain-containing protein</fullName>
    </submittedName>
</protein>
<dbReference type="InterPro" id="IPR028082">
    <property type="entry name" value="Peripla_BP_I"/>
</dbReference>
<evidence type="ECO:0000256" key="2">
    <source>
        <dbReference type="ARBA" id="ARBA00007639"/>
    </source>
</evidence>
<comment type="subcellular location">
    <subcellularLocation>
        <location evidence="1">Cell envelope</location>
    </subcellularLocation>
</comment>
<dbReference type="RefSeq" id="WP_377720204.1">
    <property type="nucleotide sequence ID" value="NZ_JBHSAM010000028.1"/>
</dbReference>
<organism evidence="5 6">
    <name type="scientific">Paenibacillus xanthanilyticus</name>
    <dbReference type="NCBI Taxonomy" id="1783531"/>
    <lineage>
        <taxon>Bacteria</taxon>
        <taxon>Bacillati</taxon>
        <taxon>Bacillota</taxon>
        <taxon>Bacilli</taxon>
        <taxon>Bacillales</taxon>
        <taxon>Paenibacillaceae</taxon>
        <taxon>Paenibacillus</taxon>
    </lineage>
</organism>
<comment type="caution">
    <text evidence="5">The sequence shown here is derived from an EMBL/GenBank/DDBJ whole genome shotgun (WGS) entry which is preliminary data.</text>
</comment>
<sequence length="334" mass="36237">MNRTWKRAAGMLLAVAALAAAAIWSGWLPSPVGGGRTQPHMIFVIKSVDPTIEFWQVLQDGIHEAANEFGVQVEIVGPDNETDVEGQIRILEQAASDRPDAIVLAATELNRLVPAARQAVDDGVELLTVDSGIEPDLASTMIATDNVAAGKAAGAELLSLLERPSQVAIISFVRNSASQLDREQGVKSVLAAHPDIELLGTYYSEGYEQRAYETTLALLRAHPNLRGIVGLNEPSSVGAGRAIDEAGLAGRVKLIGFDSSEAEVRQLERGIMHATVIQKPFQMGYLSVKTALETLRGKRVPRRIDTGSVVVTKRNMYEEENQKLLFPFVRRQLP</sequence>
<keyword evidence="6" id="KW-1185">Reference proteome</keyword>
<dbReference type="PANTHER" id="PTHR46847:SF1">
    <property type="entry name" value="D-ALLOSE-BINDING PERIPLASMIC PROTEIN-RELATED"/>
    <property type="match status" value="1"/>
</dbReference>
<evidence type="ECO:0000313" key="5">
    <source>
        <dbReference type="EMBL" id="MFC4101594.1"/>
    </source>
</evidence>
<dbReference type="CDD" id="cd20006">
    <property type="entry name" value="PBP1_ABC_sugar_binding-like"/>
    <property type="match status" value="1"/>
</dbReference>
<dbReference type="EMBL" id="JBHSAM010000028">
    <property type="protein sequence ID" value="MFC4101594.1"/>
    <property type="molecule type" value="Genomic_DNA"/>
</dbReference>
<dbReference type="Pfam" id="PF13407">
    <property type="entry name" value="Peripla_BP_4"/>
    <property type="match status" value="1"/>
</dbReference>
<proteinExistence type="inferred from homology"/>
<evidence type="ECO:0000313" key="6">
    <source>
        <dbReference type="Proteomes" id="UP001595715"/>
    </source>
</evidence>
<evidence type="ECO:0000256" key="1">
    <source>
        <dbReference type="ARBA" id="ARBA00004196"/>
    </source>
</evidence>
<dbReference type="PANTHER" id="PTHR46847">
    <property type="entry name" value="D-ALLOSE-BINDING PERIPLASMIC PROTEIN-RELATED"/>
    <property type="match status" value="1"/>
</dbReference>
<dbReference type="InterPro" id="IPR025997">
    <property type="entry name" value="SBP_2_dom"/>
</dbReference>
<dbReference type="Gene3D" id="3.40.50.2300">
    <property type="match status" value="2"/>
</dbReference>
<gene>
    <name evidence="5" type="ORF">ACFOZ8_18265</name>
</gene>
<dbReference type="Proteomes" id="UP001595715">
    <property type="component" value="Unassembled WGS sequence"/>
</dbReference>
<accession>A0ABV8K6F1</accession>
<keyword evidence="3" id="KW-0732">Signal</keyword>
<comment type="similarity">
    <text evidence="2">Belongs to the bacterial solute-binding protein 2 family.</text>
</comment>